<dbReference type="InterPro" id="IPR004158">
    <property type="entry name" value="DUF247_pln"/>
</dbReference>
<accession>A0AAV1DKW2</accession>
<dbReference type="PANTHER" id="PTHR31170">
    <property type="entry name" value="BNAC04G53230D PROTEIN"/>
    <property type="match status" value="1"/>
</dbReference>
<evidence type="ECO:0000256" key="1">
    <source>
        <dbReference type="SAM" id="MobiDB-lite"/>
    </source>
</evidence>
<dbReference type="PANTHER" id="PTHR31170:SF20">
    <property type="entry name" value="DUF247 DOMAIN PROTEIN"/>
    <property type="match status" value="1"/>
</dbReference>
<evidence type="ECO:0000313" key="3">
    <source>
        <dbReference type="Proteomes" id="UP001161247"/>
    </source>
</evidence>
<feature type="region of interest" description="Disordered" evidence="1">
    <location>
        <begin position="1"/>
        <end position="33"/>
    </location>
</feature>
<keyword evidence="3" id="KW-1185">Reference proteome</keyword>
<dbReference type="Proteomes" id="UP001161247">
    <property type="component" value="Chromosome 6"/>
</dbReference>
<evidence type="ECO:0000313" key="2">
    <source>
        <dbReference type="EMBL" id="CAI9108383.1"/>
    </source>
</evidence>
<organism evidence="2 3">
    <name type="scientific">Oldenlandia corymbosa var. corymbosa</name>
    <dbReference type="NCBI Taxonomy" id="529605"/>
    <lineage>
        <taxon>Eukaryota</taxon>
        <taxon>Viridiplantae</taxon>
        <taxon>Streptophyta</taxon>
        <taxon>Embryophyta</taxon>
        <taxon>Tracheophyta</taxon>
        <taxon>Spermatophyta</taxon>
        <taxon>Magnoliopsida</taxon>
        <taxon>eudicotyledons</taxon>
        <taxon>Gunneridae</taxon>
        <taxon>Pentapetalae</taxon>
        <taxon>asterids</taxon>
        <taxon>lamiids</taxon>
        <taxon>Gentianales</taxon>
        <taxon>Rubiaceae</taxon>
        <taxon>Rubioideae</taxon>
        <taxon>Spermacoceae</taxon>
        <taxon>Hedyotis-Oldenlandia complex</taxon>
        <taxon>Oldenlandia</taxon>
    </lineage>
</organism>
<reference evidence="2" key="1">
    <citation type="submission" date="2023-03" db="EMBL/GenBank/DDBJ databases">
        <authorList>
            <person name="Julca I."/>
        </authorList>
    </citation>
    <scope>NUCLEOTIDE SEQUENCE</scope>
</reference>
<sequence length="314" mass="35948">MKHGNFSNDLGKEDAADAPNPIHPKQVQSGAGDAEEFDGVKCLTSSTKDELSLLTQDNLNYGTVCIYKVPEKHRNQNQEAYTPRLISIGFMHHGASQLQAMEEYKLKYFSHFLHTFRVSLEQLAEFVYGQEKLFLDTLYNTFVLNNVRKCFDNDAIYPPSFHELAHKYFKSVGNTANLLLARDFRYARHLVQFLSILRRPDRDIRYPSVERKVENNLDFARCPTVTELKAAGVKFQQGNGKCLLDVHFDSKNGVLKIPALTVNDSTETCLRNLIAFEQSGYHFRYMSSYVILLDNLIDTHKDVDVLIQCGNHQE</sequence>
<dbReference type="AlphaFoldDB" id="A0AAV1DKW2"/>
<name>A0AAV1DKW2_OLDCO</name>
<gene>
    <name evidence="2" type="ORF">OLC1_LOCUS16481</name>
</gene>
<dbReference type="Pfam" id="PF03140">
    <property type="entry name" value="DUF247"/>
    <property type="match status" value="2"/>
</dbReference>
<proteinExistence type="predicted"/>
<dbReference type="EMBL" id="OX459123">
    <property type="protein sequence ID" value="CAI9108383.1"/>
    <property type="molecule type" value="Genomic_DNA"/>
</dbReference>
<protein>
    <submittedName>
        <fullName evidence="2">OLC1v1007956C1</fullName>
    </submittedName>
</protein>